<organism evidence="3">
    <name type="scientific">Schistosoma curassoni</name>
    <dbReference type="NCBI Taxonomy" id="6186"/>
    <lineage>
        <taxon>Eukaryota</taxon>
        <taxon>Metazoa</taxon>
        <taxon>Spiralia</taxon>
        <taxon>Lophotrochozoa</taxon>
        <taxon>Platyhelminthes</taxon>
        <taxon>Trematoda</taxon>
        <taxon>Digenea</taxon>
        <taxon>Strigeidida</taxon>
        <taxon>Schistosomatoidea</taxon>
        <taxon>Schistosomatidae</taxon>
        <taxon>Schistosoma</taxon>
    </lineage>
</organism>
<protein>
    <submittedName>
        <fullName evidence="1 3">Uncharacterized protein</fullName>
    </submittedName>
</protein>
<keyword evidence="2" id="KW-1185">Reference proteome</keyword>
<proteinExistence type="predicted"/>
<gene>
    <name evidence="1" type="ORF">SCUD_LOCUS16650</name>
</gene>
<dbReference type="AlphaFoldDB" id="A0A183KNM1"/>
<evidence type="ECO:0000313" key="1">
    <source>
        <dbReference type="EMBL" id="VDP61949.1"/>
    </source>
</evidence>
<dbReference type="Proteomes" id="UP000279833">
    <property type="component" value="Unassembled WGS sequence"/>
</dbReference>
<name>A0A183KNM1_9TREM</name>
<evidence type="ECO:0000313" key="3">
    <source>
        <dbReference type="WBParaSite" id="SCUD_0001665301-mRNA-1"/>
    </source>
</evidence>
<accession>A0A183KNM1</accession>
<sequence length="97" mass="10530">MSDASSKKRPVETSILDYVLSFHGSNCKNRASFIALLVHSELLSRGARPTEATARTAVLSSSCLAEDPIRMSYALISRSKSDTLSTPCTQVRILILS</sequence>
<reference evidence="3" key="1">
    <citation type="submission" date="2016-06" db="UniProtKB">
        <authorList>
            <consortium name="WormBaseParasite"/>
        </authorList>
    </citation>
    <scope>IDENTIFICATION</scope>
</reference>
<reference evidence="1 2" key="2">
    <citation type="submission" date="2018-11" db="EMBL/GenBank/DDBJ databases">
        <authorList>
            <consortium name="Pathogen Informatics"/>
        </authorList>
    </citation>
    <scope>NUCLEOTIDE SEQUENCE [LARGE SCALE GENOMIC DNA]</scope>
    <source>
        <strain evidence="1">Dakar</strain>
        <strain evidence="2">Dakar, Senegal</strain>
    </source>
</reference>
<dbReference type="STRING" id="6186.A0A183KNM1"/>
<dbReference type="EMBL" id="UZAK01038900">
    <property type="protein sequence ID" value="VDP61949.1"/>
    <property type="molecule type" value="Genomic_DNA"/>
</dbReference>
<dbReference type="WBParaSite" id="SCUD_0001665301-mRNA-1">
    <property type="protein sequence ID" value="SCUD_0001665301-mRNA-1"/>
    <property type="gene ID" value="SCUD_0001665301"/>
</dbReference>
<evidence type="ECO:0000313" key="2">
    <source>
        <dbReference type="Proteomes" id="UP000279833"/>
    </source>
</evidence>